<proteinExistence type="predicted"/>
<comment type="caution">
    <text evidence="2">The sequence shown here is derived from an EMBL/GenBank/DDBJ whole genome shotgun (WGS) entry which is preliminary data.</text>
</comment>
<reference evidence="2 3" key="1">
    <citation type="journal article" date="2017" name="Int. J. Syst. Evol. Microbiol.">
        <title>Desulfovibrio senegalensis sp. nov., a mesophilic sulfate reducer isolated from marine sediment.</title>
        <authorList>
            <person name="Thioye A."/>
            <person name="Gam Z.B.A."/>
            <person name="Mbengue M."/>
            <person name="Cayol J.L."/>
            <person name="Joseph-Bartoli M."/>
            <person name="Toure-Kane C."/>
            <person name="Labat M."/>
        </authorList>
    </citation>
    <scope>NUCLEOTIDE SEQUENCE [LARGE SCALE GENOMIC DNA]</scope>
    <source>
        <strain evidence="2 3">DSM 101509</strain>
    </source>
</reference>
<dbReference type="Proteomes" id="UP000438699">
    <property type="component" value="Unassembled WGS sequence"/>
</dbReference>
<dbReference type="EMBL" id="WAIE01000003">
    <property type="protein sequence ID" value="KAB1441629.1"/>
    <property type="molecule type" value="Genomic_DNA"/>
</dbReference>
<dbReference type="InterPro" id="IPR037522">
    <property type="entry name" value="HD_GYP_dom"/>
</dbReference>
<keyword evidence="3" id="KW-1185">Reference proteome</keyword>
<dbReference type="OrthoDB" id="9776628at2"/>
<organism evidence="2 3">
    <name type="scientific">Pseudodesulfovibrio senegalensis</name>
    <dbReference type="NCBI Taxonomy" id="1721087"/>
    <lineage>
        <taxon>Bacteria</taxon>
        <taxon>Pseudomonadati</taxon>
        <taxon>Thermodesulfobacteriota</taxon>
        <taxon>Desulfovibrionia</taxon>
        <taxon>Desulfovibrionales</taxon>
        <taxon>Desulfovibrionaceae</taxon>
    </lineage>
</organism>
<sequence length="325" mass="36609">MPAKNQDTPQNYLPIPPEHILPGTRAGFEIYLKQGQRFVLYAKDNDQLTEEHRSRLGAMGARKVYISAGKEKEHAEYVQKHLARILNDESIPVDVRSETWSNSASRLAEDVYEANLPATVLRKRVQRIRQLIEMSRRFFDTPEALKELARFIDCGQQAYNHGIGTMVYALCVMQTFDPDQATMTDMCIGSMLHDIGKATLPATLSEKDPETMTPEEFTAYMTHPVMGVRAGSAIPLMPEAIHCVLFHHERMDGKGYPSGATEGEIPLTARVTATCNTYDGLTRDQPWRERLTPFEALKRMRDDTGAHDPDVFKRLVQVLSDSGLA</sequence>
<dbReference type="CDD" id="cd00077">
    <property type="entry name" value="HDc"/>
    <property type="match status" value="1"/>
</dbReference>
<feature type="domain" description="HD-GYP" evidence="1">
    <location>
        <begin position="134"/>
        <end position="325"/>
    </location>
</feature>
<dbReference type="PANTHER" id="PTHR43155">
    <property type="entry name" value="CYCLIC DI-GMP PHOSPHODIESTERASE PA4108-RELATED"/>
    <property type="match status" value="1"/>
</dbReference>
<dbReference type="SUPFAM" id="SSF109604">
    <property type="entry name" value="HD-domain/PDEase-like"/>
    <property type="match status" value="1"/>
</dbReference>
<accession>A0A6N6N3I4</accession>
<evidence type="ECO:0000313" key="3">
    <source>
        <dbReference type="Proteomes" id="UP000438699"/>
    </source>
</evidence>
<gene>
    <name evidence="2" type="ORF">F8A88_08490</name>
</gene>
<dbReference type="Gene3D" id="1.10.3210.10">
    <property type="entry name" value="Hypothetical protein af1432"/>
    <property type="match status" value="1"/>
</dbReference>
<name>A0A6N6N3I4_9BACT</name>
<dbReference type="AlphaFoldDB" id="A0A6N6N3I4"/>
<dbReference type="PROSITE" id="PS51832">
    <property type="entry name" value="HD_GYP"/>
    <property type="match status" value="1"/>
</dbReference>
<dbReference type="InterPro" id="IPR003607">
    <property type="entry name" value="HD/PDEase_dom"/>
</dbReference>
<dbReference type="Pfam" id="PF13487">
    <property type="entry name" value="HD_5"/>
    <property type="match status" value="1"/>
</dbReference>
<dbReference type="PANTHER" id="PTHR43155:SF2">
    <property type="entry name" value="CYCLIC DI-GMP PHOSPHODIESTERASE PA4108"/>
    <property type="match status" value="1"/>
</dbReference>
<dbReference type="RefSeq" id="WP_151150722.1">
    <property type="nucleotide sequence ID" value="NZ_WAIE01000003.1"/>
</dbReference>
<evidence type="ECO:0000259" key="1">
    <source>
        <dbReference type="PROSITE" id="PS51832"/>
    </source>
</evidence>
<evidence type="ECO:0000313" key="2">
    <source>
        <dbReference type="EMBL" id="KAB1441629.1"/>
    </source>
</evidence>
<protein>
    <submittedName>
        <fullName evidence="2">HD domain-containing protein</fullName>
    </submittedName>
</protein>